<keyword evidence="8 12" id="KW-0408">Iron</keyword>
<feature type="active site" evidence="11">
    <location>
        <position position="143"/>
    </location>
</feature>
<dbReference type="Gene3D" id="2.40.180.10">
    <property type="entry name" value="Catalase core domain"/>
    <property type="match status" value="1"/>
</dbReference>
<dbReference type="GO" id="GO:0042542">
    <property type="term" value="P:response to hydrogen peroxide"/>
    <property type="evidence" value="ECO:0007669"/>
    <property type="project" value="TreeGrafter"/>
</dbReference>
<protein>
    <recommendedName>
        <fullName evidence="13">Catalase</fullName>
        <ecNumber evidence="13">1.11.1.6</ecNumber>
    </recommendedName>
</protein>
<feature type="domain" description="Catalase core" evidence="15">
    <location>
        <begin position="23"/>
        <end position="406"/>
    </location>
</feature>
<evidence type="ECO:0000256" key="14">
    <source>
        <dbReference type="RuleBase" id="RU004142"/>
    </source>
</evidence>
<dbReference type="InterPro" id="IPR011614">
    <property type="entry name" value="Catalase_core"/>
</dbReference>
<comment type="pathway">
    <text evidence="1">Alkaloid biosynthesis.</text>
</comment>
<dbReference type="GO" id="GO:0005739">
    <property type="term" value="C:mitochondrion"/>
    <property type="evidence" value="ECO:0007669"/>
    <property type="project" value="TreeGrafter"/>
</dbReference>
<keyword evidence="7 13" id="KW-0560">Oxidoreductase</keyword>
<evidence type="ECO:0000256" key="3">
    <source>
        <dbReference type="ARBA" id="ARBA00022559"/>
    </source>
</evidence>
<accession>A0A5P8I3W4</accession>
<evidence type="ECO:0000256" key="7">
    <source>
        <dbReference type="ARBA" id="ARBA00023002"/>
    </source>
</evidence>
<sequence length="506" mass="57849">MLEASERVKIYVLYMYNEKPVYTTSNGAPVESASAWQRVGPMGPLLLQDFHLIDQLAHFDRERIPERVVHAKGAGAYGEFEVTHDISDITIIDMLLGVGKKTPLVTRFSTVGGEKGSADTARDPRGFAIKFYTHEGNWDWVFNNTPIFFLRDPVNFPIFIHTQKRNPQTNLKDATMFWDYLSTHQESIHQIMHLFSDRGTPYSYRHMNGYSGHTYKWIQPDGSFVYTKIHLKTDQGNRTFTNEEATKMSAENPDWSTQDLFDAIQRREYPSWTVYVQTLTPAQAEIFKWNVFDLTKVWPQKDVPLRPFGKLTLNRNVENYFAEMEQAAFSPSHMVPGVEPSADPVLQARLFSYPDTHRHRLGVNYQQIPVNTPLHAFNPFQRDGAMAVNGNYGANPNYPSTSQPLTYKSVAKAHEVWAGEVVKDLFGEVKPEDYEQANGLWRVLGRTNDQQANFIHNVASHLSGARQDIRYRTYEMFSRVSKDLGQMIIAETEKIVHGGGEIASKL</sequence>
<dbReference type="InterPro" id="IPR018028">
    <property type="entry name" value="Catalase"/>
</dbReference>
<dbReference type="GO" id="GO:0004096">
    <property type="term" value="F:catalase activity"/>
    <property type="evidence" value="ECO:0007669"/>
    <property type="project" value="UniProtKB-EC"/>
</dbReference>
<dbReference type="EC" id="1.11.1.6" evidence="13"/>
<dbReference type="InterPro" id="IPR010582">
    <property type="entry name" value="Catalase_immune_responsive"/>
</dbReference>
<keyword evidence="4" id="KW-0017">Alkaloid metabolism</keyword>
<evidence type="ECO:0000313" key="16">
    <source>
        <dbReference type="EMBL" id="QFQ66376.1"/>
    </source>
</evidence>
<dbReference type="GO" id="GO:0009820">
    <property type="term" value="P:alkaloid metabolic process"/>
    <property type="evidence" value="ECO:0007669"/>
    <property type="project" value="UniProtKB-KW"/>
</dbReference>
<evidence type="ECO:0000256" key="13">
    <source>
        <dbReference type="RuleBase" id="RU000498"/>
    </source>
</evidence>
<evidence type="ECO:0000259" key="15">
    <source>
        <dbReference type="SMART" id="SM01060"/>
    </source>
</evidence>
<dbReference type="PANTHER" id="PTHR11465">
    <property type="entry name" value="CATALASE"/>
    <property type="match status" value="1"/>
</dbReference>
<organism evidence="16">
    <name type="scientific">Xylaria sp</name>
    <dbReference type="NCBI Taxonomy" id="1715255"/>
    <lineage>
        <taxon>Eukaryota</taxon>
        <taxon>Fungi</taxon>
        <taxon>Dikarya</taxon>
        <taxon>Ascomycota</taxon>
        <taxon>Pezizomycotina</taxon>
        <taxon>Sordariomycetes</taxon>
        <taxon>Xylariomycetidae</taxon>
        <taxon>Xylariales</taxon>
        <taxon>Xylariaceae</taxon>
        <taxon>Xylaria</taxon>
    </lineage>
</organism>
<dbReference type="GO" id="GO:0042744">
    <property type="term" value="P:hydrogen peroxide catabolic process"/>
    <property type="evidence" value="ECO:0007669"/>
    <property type="project" value="UniProtKB-KW"/>
</dbReference>
<dbReference type="InterPro" id="IPR024711">
    <property type="entry name" value="Catalase_clade1/3"/>
</dbReference>
<reference evidence="16" key="1">
    <citation type="submission" date="2019-01" db="EMBL/GenBank/DDBJ databases">
        <authorList>
            <person name="Ramirez Aristizabal L.S."/>
            <person name="Mosquera Martinez O.M."/>
            <person name="Arboleda Valencia J.W."/>
        </authorList>
    </citation>
    <scope>NUCLEOTIDE SEQUENCE</scope>
</reference>
<keyword evidence="6 12" id="KW-0479">Metal-binding</keyword>
<dbReference type="PIRSF" id="PIRSF038928">
    <property type="entry name" value="Catalase_clade1-3"/>
    <property type="match status" value="1"/>
</dbReference>
<keyword evidence="3 13" id="KW-0575">Peroxidase</keyword>
<evidence type="ECO:0000256" key="11">
    <source>
        <dbReference type="PIRSR" id="PIRSR038928-1"/>
    </source>
</evidence>
<keyword evidence="5 12" id="KW-0349">Heme</keyword>
<dbReference type="AlphaFoldDB" id="A0A5P8I3W4"/>
<evidence type="ECO:0000256" key="10">
    <source>
        <dbReference type="ARBA" id="ARBA00044729"/>
    </source>
</evidence>
<evidence type="ECO:0000256" key="5">
    <source>
        <dbReference type="ARBA" id="ARBA00022617"/>
    </source>
</evidence>
<evidence type="ECO:0000256" key="1">
    <source>
        <dbReference type="ARBA" id="ARBA00004913"/>
    </source>
</evidence>
<comment type="similarity">
    <text evidence="2 13">Belongs to the catalase family.</text>
</comment>
<dbReference type="Pfam" id="PF00199">
    <property type="entry name" value="Catalase"/>
    <property type="match status" value="1"/>
</dbReference>
<dbReference type="GO" id="GO:0046872">
    <property type="term" value="F:metal ion binding"/>
    <property type="evidence" value="ECO:0007669"/>
    <property type="project" value="UniProtKB-KW"/>
</dbReference>
<dbReference type="EMBL" id="MK457254">
    <property type="protein sequence ID" value="QFQ66376.1"/>
    <property type="molecule type" value="mRNA"/>
</dbReference>
<dbReference type="GO" id="GO:0005777">
    <property type="term" value="C:peroxisome"/>
    <property type="evidence" value="ECO:0007669"/>
    <property type="project" value="TreeGrafter"/>
</dbReference>
<comment type="function">
    <text evidence="10 14">Catalyzes the degradation of hydrogen peroxide (H(2)O(2)) generated by peroxisomal oxidases to water and oxygen, thereby protecting cells from the toxic effects of hydrogen peroxide.</text>
</comment>
<dbReference type="InterPro" id="IPR024708">
    <property type="entry name" value="Catalase_AS"/>
</dbReference>
<dbReference type="SUPFAM" id="SSF56634">
    <property type="entry name" value="Heme-dependent catalase-like"/>
    <property type="match status" value="1"/>
</dbReference>
<dbReference type="PROSITE" id="PS00438">
    <property type="entry name" value="CATALASE_2"/>
    <property type="match status" value="1"/>
</dbReference>
<dbReference type="Pfam" id="PF06628">
    <property type="entry name" value="Catalase-rel"/>
    <property type="match status" value="1"/>
</dbReference>
<dbReference type="FunFam" id="2.40.180.10:FF:000001">
    <property type="entry name" value="Catalase"/>
    <property type="match status" value="1"/>
</dbReference>
<evidence type="ECO:0000256" key="8">
    <source>
        <dbReference type="ARBA" id="ARBA00023004"/>
    </source>
</evidence>
<name>A0A5P8I3W4_9PEZI</name>
<dbReference type="CDD" id="cd08157">
    <property type="entry name" value="catalase_fungal"/>
    <property type="match status" value="1"/>
</dbReference>
<feature type="binding site" description="axial binding residue" evidence="12">
    <location>
        <position position="353"/>
    </location>
    <ligand>
        <name>heme</name>
        <dbReference type="ChEBI" id="CHEBI:30413"/>
    </ligand>
    <ligandPart>
        <name>Fe</name>
        <dbReference type="ChEBI" id="CHEBI:18248"/>
    </ligandPart>
</feature>
<dbReference type="PROSITE" id="PS00437">
    <property type="entry name" value="CATALASE_1"/>
    <property type="match status" value="1"/>
</dbReference>
<dbReference type="PROSITE" id="PS51402">
    <property type="entry name" value="CATALASE_3"/>
    <property type="match status" value="1"/>
</dbReference>
<evidence type="ECO:0000256" key="4">
    <source>
        <dbReference type="ARBA" id="ARBA00022589"/>
    </source>
</evidence>
<evidence type="ECO:0000256" key="2">
    <source>
        <dbReference type="ARBA" id="ARBA00005329"/>
    </source>
</evidence>
<comment type="catalytic activity">
    <reaction evidence="13">
        <text>2 H2O2 = O2 + 2 H2O</text>
        <dbReference type="Rhea" id="RHEA:20309"/>
        <dbReference type="ChEBI" id="CHEBI:15377"/>
        <dbReference type="ChEBI" id="CHEBI:15379"/>
        <dbReference type="ChEBI" id="CHEBI:16240"/>
        <dbReference type="EC" id="1.11.1.6"/>
    </reaction>
</comment>
<dbReference type="InterPro" id="IPR020835">
    <property type="entry name" value="Catalase_sf"/>
</dbReference>
<dbReference type="SMART" id="SM01060">
    <property type="entry name" value="Catalase"/>
    <property type="match status" value="1"/>
</dbReference>
<dbReference type="GO" id="GO:0020037">
    <property type="term" value="F:heme binding"/>
    <property type="evidence" value="ECO:0007669"/>
    <property type="project" value="InterPro"/>
</dbReference>
<dbReference type="InterPro" id="IPR002226">
    <property type="entry name" value="Catalase_haem_BS"/>
</dbReference>
<feature type="active site" evidence="11">
    <location>
        <position position="70"/>
    </location>
</feature>
<comment type="cofactor">
    <cofactor evidence="12">
        <name>heme</name>
        <dbReference type="ChEBI" id="CHEBI:30413"/>
    </cofactor>
</comment>
<evidence type="ECO:0000256" key="9">
    <source>
        <dbReference type="ARBA" id="ARBA00023324"/>
    </source>
</evidence>
<dbReference type="PRINTS" id="PR00067">
    <property type="entry name" value="CATALASE"/>
</dbReference>
<proteinExistence type="evidence at transcript level"/>
<dbReference type="PANTHER" id="PTHR11465:SF9">
    <property type="entry name" value="CATALASE"/>
    <property type="match status" value="1"/>
</dbReference>
<keyword evidence="9 13" id="KW-0376">Hydrogen peroxide</keyword>
<evidence type="ECO:0000256" key="6">
    <source>
        <dbReference type="ARBA" id="ARBA00022723"/>
    </source>
</evidence>
<evidence type="ECO:0000256" key="12">
    <source>
        <dbReference type="PIRSR" id="PIRSR038928-2"/>
    </source>
</evidence>